<dbReference type="PIRSF" id="PIRSF039003">
    <property type="entry name" value="IscX"/>
    <property type="match status" value="1"/>
</dbReference>
<dbReference type="EMBL" id="VMNI01000007">
    <property type="protein sequence ID" value="TVO77493.1"/>
    <property type="molecule type" value="Genomic_DNA"/>
</dbReference>
<accession>A0A558EIH9</accession>
<dbReference type="InterPro" id="IPR036762">
    <property type="entry name" value="IscX-like_sf"/>
</dbReference>
<keyword evidence="4" id="KW-1185">Reference proteome</keyword>
<dbReference type="OrthoDB" id="9800346at2"/>
<name>A0A558EIH9_9RHOO</name>
<dbReference type="SUPFAM" id="SSF140319">
    <property type="entry name" value="IscX-like"/>
    <property type="match status" value="1"/>
</dbReference>
<protein>
    <submittedName>
        <fullName evidence="2">Fe-S cluster assembly protein IscX</fullName>
    </submittedName>
</protein>
<dbReference type="GO" id="GO:0008198">
    <property type="term" value="F:ferrous iron binding"/>
    <property type="evidence" value="ECO:0007669"/>
    <property type="project" value="TreeGrafter"/>
</dbReference>
<dbReference type="PANTHER" id="PTHR37532">
    <property type="entry name" value="PROTEIN ISCX"/>
    <property type="match status" value="1"/>
</dbReference>
<reference evidence="3 4" key="1">
    <citation type="submission" date="2019-07" db="EMBL/GenBank/DDBJ databases">
        <title>The pathways for chlorine oxyanion respiration interact through the shared metabolite chlorate.</title>
        <authorList>
            <person name="Barnum T.P."/>
            <person name="Cheng Y."/>
            <person name="Hill K.A."/>
            <person name="Lucas L.N."/>
            <person name="Carlson H.K."/>
            <person name="Coates J.D."/>
        </authorList>
    </citation>
    <scope>NUCLEOTIDE SEQUENCE [LARGE SCALE GENOMIC DNA]</scope>
    <source>
        <strain evidence="2 3">SFB-1</strain>
        <strain evidence="1 4">SFB-3</strain>
    </source>
</reference>
<evidence type="ECO:0000313" key="4">
    <source>
        <dbReference type="Proteomes" id="UP000319502"/>
    </source>
</evidence>
<gene>
    <name evidence="2" type="primary">iscX</name>
    <name evidence="2" type="ORF">FHP89_09335</name>
    <name evidence="1" type="ORF">FHP91_13970</name>
</gene>
<dbReference type="InterPro" id="IPR007479">
    <property type="entry name" value="ISC_FeS_clus_asmbl_IscsX"/>
</dbReference>
<dbReference type="GO" id="GO:0005829">
    <property type="term" value="C:cytosol"/>
    <property type="evidence" value="ECO:0007669"/>
    <property type="project" value="TreeGrafter"/>
</dbReference>
<evidence type="ECO:0000313" key="1">
    <source>
        <dbReference type="EMBL" id="TVO53890.1"/>
    </source>
</evidence>
<dbReference type="Proteomes" id="UP000318349">
    <property type="component" value="Unassembled WGS sequence"/>
</dbReference>
<evidence type="ECO:0000313" key="3">
    <source>
        <dbReference type="Proteomes" id="UP000318349"/>
    </source>
</evidence>
<dbReference type="NCBIfam" id="TIGR03412">
    <property type="entry name" value="iscX_yfhJ"/>
    <property type="match status" value="1"/>
</dbReference>
<dbReference type="AlphaFoldDB" id="A0A558EIH9"/>
<dbReference type="Pfam" id="PF04384">
    <property type="entry name" value="Fe-S_assembly"/>
    <property type="match status" value="1"/>
</dbReference>
<dbReference type="Gene3D" id="1.10.10.600">
    <property type="entry name" value="IscX-like"/>
    <property type="match status" value="1"/>
</dbReference>
<sequence>MKWTEVEEIAIQLSDAHPEVDPTKVNFVDLMNWVLALPEFNDDPARCGERILEGIQQAWIDELA</sequence>
<proteinExistence type="predicted"/>
<dbReference type="EMBL" id="VMNK01000014">
    <property type="protein sequence ID" value="TVO53890.1"/>
    <property type="molecule type" value="Genomic_DNA"/>
</dbReference>
<dbReference type="GO" id="GO:0016226">
    <property type="term" value="P:iron-sulfur cluster assembly"/>
    <property type="evidence" value="ECO:0007669"/>
    <property type="project" value="UniProtKB-UniRule"/>
</dbReference>
<dbReference type="Proteomes" id="UP000319502">
    <property type="component" value="Unassembled WGS sequence"/>
</dbReference>
<dbReference type="PANTHER" id="PTHR37532:SF1">
    <property type="entry name" value="PROTEIN ISCX"/>
    <property type="match status" value="1"/>
</dbReference>
<comment type="caution">
    <text evidence="2">The sequence shown here is derived from an EMBL/GenBank/DDBJ whole genome shotgun (WGS) entry which is preliminary data.</text>
</comment>
<organism evidence="2 3">
    <name type="scientific">Denitromonas halophila</name>
    <dbReference type="NCBI Taxonomy" id="1629404"/>
    <lineage>
        <taxon>Bacteria</taxon>
        <taxon>Pseudomonadati</taxon>
        <taxon>Pseudomonadota</taxon>
        <taxon>Betaproteobacteria</taxon>
        <taxon>Rhodocyclales</taxon>
        <taxon>Zoogloeaceae</taxon>
        <taxon>Denitromonas</taxon>
    </lineage>
</organism>
<evidence type="ECO:0000313" key="2">
    <source>
        <dbReference type="EMBL" id="TVO77493.1"/>
    </source>
</evidence>
<dbReference type="RefSeq" id="WP_144173503.1">
    <property type="nucleotide sequence ID" value="NZ_VMNK01000014.1"/>
</dbReference>